<dbReference type="OrthoDB" id="1577640at2759"/>
<dbReference type="Proteomes" id="UP000223968">
    <property type="component" value="Unassembled WGS sequence"/>
</dbReference>
<feature type="repeat" description="ANK" evidence="3">
    <location>
        <begin position="279"/>
        <end position="311"/>
    </location>
</feature>
<keyword evidence="2 3" id="KW-0040">ANK repeat</keyword>
<dbReference type="InterPro" id="IPR036770">
    <property type="entry name" value="Ankyrin_rpt-contain_sf"/>
</dbReference>
<feature type="repeat" description="ANK" evidence="3">
    <location>
        <begin position="3"/>
        <end position="35"/>
    </location>
</feature>
<dbReference type="InterPro" id="IPR002110">
    <property type="entry name" value="Ankyrin_rpt"/>
</dbReference>
<dbReference type="Pfam" id="PF00023">
    <property type="entry name" value="Ank"/>
    <property type="match status" value="1"/>
</dbReference>
<dbReference type="SMART" id="SM00248">
    <property type="entry name" value="ANK"/>
    <property type="match status" value="9"/>
</dbReference>
<accession>A0A2B7XNZ6</accession>
<dbReference type="PANTHER" id="PTHR24198">
    <property type="entry name" value="ANKYRIN REPEAT AND PROTEIN KINASE DOMAIN-CONTAINING PROTEIN"/>
    <property type="match status" value="1"/>
</dbReference>
<evidence type="ECO:0000313" key="5">
    <source>
        <dbReference type="Proteomes" id="UP000223968"/>
    </source>
</evidence>
<dbReference type="PROSITE" id="PS50297">
    <property type="entry name" value="ANK_REP_REGION"/>
    <property type="match status" value="2"/>
</dbReference>
<keyword evidence="1" id="KW-0677">Repeat</keyword>
<keyword evidence="5" id="KW-1185">Reference proteome</keyword>
<comment type="caution">
    <text evidence="4">The sequence shown here is derived from an EMBL/GenBank/DDBJ whole genome shotgun (WGS) entry which is preliminary data.</text>
</comment>
<organism evidence="4 5">
    <name type="scientific">Helicocarpus griseus UAMH5409</name>
    <dbReference type="NCBI Taxonomy" id="1447875"/>
    <lineage>
        <taxon>Eukaryota</taxon>
        <taxon>Fungi</taxon>
        <taxon>Dikarya</taxon>
        <taxon>Ascomycota</taxon>
        <taxon>Pezizomycotina</taxon>
        <taxon>Eurotiomycetes</taxon>
        <taxon>Eurotiomycetidae</taxon>
        <taxon>Onygenales</taxon>
        <taxon>Ajellomycetaceae</taxon>
        <taxon>Helicocarpus</taxon>
    </lineage>
</organism>
<evidence type="ECO:0000256" key="2">
    <source>
        <dbReference type="ARBA" id="ARBA00023043"/>
    </source>
</evidence>
<dbReference type="Gene3D" id="1.25.40.20">
    <property type="entry name" value="Ankyrin repeat-containing domain"/>
    <property type="match status" value="3"/>
</dbReference>
<dbReference type="EMBL" id="PDNB01000086">
    <property type="protein sequence ID" value="PGH10523.1"/>
    <property type="molecule type" value="Genomic_DNA"/>
</dbReference>
<dbReference type="PANTHER" id="PTHR24198:SF165">
    <property type="entry name" value="ANKYRIN REPEAT-CONTAINING PROTEIN-RELATED"/>
    <property type="match status" value="1"/>
</dbReference>
<dbReference type="SUPFAM" id="SSF48403">
    <property type="entry name" value="Ankyrin repeat"/>
    <property type="match status" value="1"/>
</dbReference>
<gene>
    <name evidence="4" type="ORF">AJ79_05451</name>
</gene>
<name>A0A2B7XNZ6_9EURO</name>
<sequence>MADGKTALQLAATAGHESVAQLLLDNSAEAAGRHDDCNDTPLMYAVAAGQEGMTRLLLNQVGFNITNTDRWTPLTCAIRNGHSAIVEALLQSDSFSDLDIHVGLSMACQSGQKEIVKLLLAPDVWVSIDGEVRDEYYKEFPPLAHAINQKHVEILEVLLAHEGTDVNVTCMFESLPDCPALCLAAAVGFEAGVEMLLAHPGIEINSENKHGVTALGIAAERGHARIVEILLACDGIDHNHVSRAGQTPLSIAAYIGQESAARVLLNDPRVIIWGRHWLSGETAFMLAAKQGHEKIVRLFLARSEDNREYGKLLAREALEAAQAKGHWNIVALLLESSVEGRVDRWPDPWDFEGFQGSSSGGIGYYIQ</sequence>
<evidence type="ECO:0000256" key="1">
    <source>
        <dbReference type="ARBA" id="ARBA00022737"/>
    </source>
</evidence>
<evidence type="ECO:0000313" key="4">
    <source>
        <dbReference type="EMBL" id="PGH10523.1"/>
    </source>
</evidence>
<dbReference type="Pfam" id="PF12796">
    <property type="entry name" value="Ank_2"/>
    <property type="match status" value="3"/>
</dbReference>
<proteinExistence type="predicted"/>
<dbReference type="AlphaFoldDB" id="A0A2B7XNZ6"/>
<dbReference type="STRING" id="1447875.A0A2B7XNZ6"/>
<dbReference type="PROSITE" id="PS50088">
    <property type="entry name" value="ANK_REPEAT"/>
    <property type="match status" value="2"/>
</dbReference>
<protein>
    <submittedName>
        <fullName evidence="4">Uncharacterized protein</fullName>
    </submittedName>
</protein>
<reference evidence="4 5" key="1">
    <citation type="submission" date="2017-10" db="EMBL/GenBank/DDBJ databases">
        <title>Comparative genomics in systemic dimorphic fungi from Ajellomycetaceae.</title>
        <authorList>
            <person name="Munoz J.F."/>
            <person name="Mcewen J.G."/>
            <person name="Clay O.K."/>
            <person name="Cuomo C.A."/>
        </authorList>
    </citation>
    <scope>NUCLEOTIDE SEQUENCE [LARGE SCALE GENOMIC DNA]</scope>
    <source>
        <strain evidence="4 5">UAMH5409</strain>
    </source>
</reference>
<evidence type="ECO:0000256" key="3">
    <source>
        <dbReference type="PROSITE-ProRule" id="PRU00023"/>
    </source>
</evidence>